<evidence type="ECO:0000313" key="1">
    <source>
        <dbReference type="EMBL" id="KAK7803931.1"/>
    </source>
</evidence>
<dbReference type="EMBL" id="JBBHLL010000398">
    <property type="protein sequence ID" value="KAK7803931.1"/>
    <property type="molecule type" value="Genomic_DNA"/>
</dbReference>
<proteinExistence type="predicted"/>
<organism evidence="1 2">
    <name type="scientific">Myodes glareolus</name>
    <name type="common">Bank vole</name>
    <name type="synonym">Clethrionomys glareolus</name>
    <dbReference type="NCBI Taxonomy" id="447135"/>
    <lineage>
        <taxon>Eukaryota</taxon>
        <taxon>Metazoa</taxon>
        <taxon>Chordata</taxon>
        <taxon>Craniata</taxon>
        <taxon>Vertebrata</taxon>
        <taxon>Euteleostomi</taxon>
        <taxon>Mammalia</taxon>
        <taxon>Eutheria</taxon>
        <taxon>Euarchontoglires</taxon>
        <taxon>Glires</taxon>
        <taxon>Rodentia</taxon>
        <taxon>Myomorpha</taxon>
        <taxon>Muroidea</taxon>
        <taxon>Cricetidae</taxon>
        <taxon>Arvicolinae</taxon>
        <taxon>Myodes</taxon>
    </lineage>
</organism>
<reference evidence="1 2" key="1">
    <citation type="journal article" date="2023" name="bioRxiv">
        <title>Conserved and derived expression patterns and positive selection on dental genes reveal complex evolutionary context of ever-growing rodent molars.</title>
        <authorList>
            <person name="Calamari Z.T."/>
            <person name="Song A."/>
            <person name="Cohen E."/>
            <person name="Akter M."/>
            <person name="Roy R.D."/>
            <person name="Hallikas O."/>
            <person name="Christensen M.M."/>
            <person name="Li P."/>
            <person name="Marangoni P."/>
            <person name="Jernvall J."/>
            <person name="Klein O.D."/>
        </authorList>
    </citation>
    <scope>NUCLEOTIDE SEQUENCE [LARGE SCALE GENOMIC DNA]</scope>
    <source>
        <strain evidence="1">V071</strain>
    </source>
</reference>
<sequence>MEKDPSCLEDLSNASIFSSSVDSLSDIPDTPDFVHVDSLNEVPTIWDVSTTSATPGQVSRATVVTWVGQGGLWPVSSLGVGQCAQAWVIRGAEPQRLEEQSPQPRGPLHIQCPQMTPLGLRFSELESPTAWAALNSAL</sequence>
<comment type="caution">
    <text evidence="1">The sequence shown here is derived from an EMBL/GenBank/DDBJ whole genome shotgun (WGS) entry which is preliminary data.</text>
</comment>
<accession>A0AAW0HQ00</accession>
<protein>
    <submittedName>
        <fullName evidence="1">Uncharacterized protein</fullName>
    </submittedName>
</protein>
<keyword evidence="2" id="KW-1185">Reference proteome</keyword>
<dbReference type="AlphaFoldDB" id="A0AAW0HQ00"/>
<name>A0AAW0HQ00_MYOGA</name>
<dbReference type="Proteomes" id="UP001488838">
    <property type="component" value="Unassembled WGS sequence"/>
</dbReference>
<evidence type="ECO:0000313" key="2">
    <source>
        <dbReference type="Proteomes" id="UP001488838"/>
    </source>
</evidence>
<gene>
    <name evidence="1" type="ORF">U0070_020148</name>
</gene>